<evidence type="ECO:0000259" key="1">
    <source>
        <dbReference type="Pfam" id="PF01557"/>
    </source>
</evidence>
<dbReference type="PANTHER" id="PTHR43211">
    <property type="entry name" value="FUMARYLACETOACETATE HYDROLASE"/>
    <property type="match status" value="1"/>
</dbReference>
<proteinExistence type="predicted"/>
<dbReference type="AlphaFoldDB" id="A0A1H3XA48"/>
<dbReference type="PANTHER" id="PTHR43211:SF1">
    <property type="entry name" value="BLL6422 PROTEIN"/>
    <property type="match status" value="1"/>
</dbReference>
<name>A0A1H3XA48_9BACT</name>
<dbReference type="SUPFAM" id="SSF56529">
    <property type="entry name" value="FAH"/>
    <property type="match status" value="1"/>
</dbReference>
<sequence>MKLVSYKTEGNEHLGIYYKGHIYNLNSCDKQIPDNMAAFLMGEAPLMNRAKEVQKKLEEGQSFKEEVFYELMAPVPHPTSCRDGYAFRQHVVTARRNRKVDMIAEFDQYPIFYFTNHNAIVGPGAVRLMPDHFLKLDFELEIAAVIGKKGRNITASEADDYIAGFTIMNDLSARTLQMEEMKLNLGPAKGKDFATAIGPWLVTPDELESYLTPTRKGHTGKTYDLAMTCKVNGIQVSEGNVKDMDWTFAEIIERCAYGADILPGDVIGSGTVGTGCFLELNGTGLLQNSDYPVQWLQPKDQVELEITGLGKLHNVMEADSEGGDFSLIALKKM</sequence>
<dbReference type="InterPro" id="IPR011234">
    <property type="entry name" value="Fumarylacetoacetase-like_C"/>
</dbReference>
<keyword evidence="2" id="KW-0378">Hydrolase</keyword>
<dbReference type="STRING" id="551991.SAMN05192529_10512"/>
<feature type="domain" description="Fumarylacetoacetase-like C-terminal" evidence="1">
    <location>
        <begin position="82"/>
        <end position="315"/>
    </location>
</feature>
<dbReference type="RefSeq" id="WP_091394825.1">
    <property type="nucleotide sequence ID" value="NZ_FNQY01000005.1"/>
</dbReference>
<dbReference type="Pfam" id="PF01557">
    <property type="entry name" value="FAA_hydrolase"/>
    <property type="match status" value="1"/>
</dbReference>
<organism evidence="2 3">
    <name type="scientific">Arachidicoccus rhizosphaerae</name>
    <dbReference type="NCBI Taxonomy" id="551991"/>
    <lineage>
        <taxon>Bacteria</taxon>
        <taxon>Pseudomonadati</taxon>
        <taxon>Bacteroidota</taxon>
        <taxon>Chitinophagia</taxon>
        <taxon>Chitinophagales</taxon>
        <taxon>Chitinophagaceae</taxon>
        <taxon>Arachidicoccus</taxon>
    </lineage>
</organism>
<accession>A0A1H3XA48</accession>
<dbReference type="InterPro" id="IPR036663">
    <property type="entry name" value="Fumarylacetoacetase_C_sf"/>
</dbReference>
<dbReference type="GO" id="GO:0016787">
    <property type="term" value="F:hydrolase activity"/>
    <property type="evidence" value="ECO:0007669"/>
    <property type="project" value="UniProtKB-KW"/>
</dbReference>
<evidence type="ECO:0000313" key="2">
    <source>
        <dbReference type="EMBL" id="SDZ95492.1"/>
    </source>
</evidence>
<protein>
    <submittedName>
        <fullName evidence="2">Fumarylacetoacetate hydrolase</fullName>
    </submittedName>
</protein>
<reference evidence="2 3" key="1">
    <citation type="submission" date="2016-10" db="EMBL/GenBank/DDBJ databases">
        <authorList>
            <person name="de Groot N.N."/>
        </authorList>
    </citation>
    <scope>NUCLEOTIDE SEQUENCE [LARGE SCALE GENOMIC DNA]</scope>
    <source>
        <strain evidence="2 3">Vu-144</strain>
    </source>
</reference>
<evidence type="ECO:0000313" key="3">
    <source>
        <dbReference type="Proteomes" id="UP000199041"/>
    </source>
</evidence>
<dbReference type="Gene3D" id="3.90.850.10">
    <property type="entry name" value="Fumarylacetoacetase-like, C-terminal domain"/>
    <property type="match status" value="1"/>
</dbReference>
<dbReference type="Proteomes" id="UP000199041">
    <property type="component" value="Unassembled WGS sequence"/>
</dbReference>
<keyword evidence="3" id="KW-1185">Reference proteome</keyword>
<gene>
    <name evidence="2" type="ORF">SAMN05192529_10512</name>
</gene>
<dbReference type="EMBL" id="FNQY01000005">
    <property type="protein sequence ID" value="SDZ95492.1"/>
    <property type="molecule type" value="Genomic_DNA"/>
</dbReference>
<dbReference type="OrthoDB" id="3766879at2"/>